<dbReference type="EMBL" id="UPSH01000001">
    <property type="protein sequence ID" value="VBB18615.1"/>
    <property type="molecule type" value="Genomic_DNA"/>
</dbReference>
<gene>
    <name evidence="2" type="ORF">YASMINEVIRUS_1078</name>
</gene>
<reference evidence="2 3" key="1">
    <citation type="submission" date="2018-10" db="EMBL/GenBank/DDBJ databases">
        <authorList>
            <consortium name="IHU Genomes"/>
        </authorList>
    </citation>
    <scope>NUCLEOTIDE SEQUENCE [LARGE SCALE GENOMIC DNA]</scope>
    <source>
        <strain evidence="2 3">A1</strain>
    </source>
</reference>
<accession>A0A5K0UA55</accession>
<organism evidence="2 3">
    <name type="scientific">Yasminevirus sp. GU-2018</name>
    <dbReference type="NCBI Taxonomy" id="2420051"/>
    <lineage>
        <taxon>Viruses</taxon>
        <taxon>Varidnaviria</taxon>
        <taxon>Bamfordvirae</taxon>
        <taxon>Nucleocytoviricota</taxon>
        <taxon>Megaviricetes</taxon>
        <taxon>Imitervirales</taxon>
        <taxon>Mimiviridae</taxon>
        <taxon>Klosneuvirinae</taxon>
        <taxon>Yasminevirus</taxon>
        <taxon>Yasminevirus saudimassiliense</taxon>
    </lineage>
</organism>
<keyword evidence="1" id="KW-0812">Transmembrane</keyword>
<protein>
    <submittedName>
        <fullName evidence="2">Uncharacterized protein</fullName>
    </submittedName>
</protein>
<keyword evidence="3" id="KW-1185">Reference proteome</keyword>
<dbReference type="Proteomes" id="UP000594342">
    <property type="component" value="Unassembled WGS sequence"/>
</dbReference>
<keyword evidence="1" id="KW-0472">Membrane</keyword>
<name>A0A5K0UA55_9VIRU</name>
<evidence type="ECO:0000313" key="2">
    <source>
        <dbReference type="EMBL" id="VBB18615.1"/>
    </source>
</evidence>
<keyword evidence="1" id="KW-1133">Transmembrane helix</keyword>
<feature type="transmembrane region" description="Helical" evidence="1">
    <location>
        <begin position="67"/>
        <end position="84"/>
    </location>
</feature>
<sequence>MNTVRISSQTSELLSCDLCFIGRIRTKRDFFLKNTESFVFFQCLKYSHLNSKMDTMLNTKLSEKIDVRYVLIFVVFALLVFLILTQTSKTTPTSHSDDDSFNAPVKLKKYVKGDDLTKYINENAKNIEIDETIYQKMLDAVTNYSLTTSDYDKKLAIIYMATMHLFDMNYEYSSVKRLDDSLVEFPYIPNHVSYPSGNMHENIQKAVITHISKHLTSSERQLSTVRETDREMLDIYLRSLFRNISVMKQS</sequence>
<evidence type="ECO:0000313" key="3">
    <source>
        <dbReference type="Proteomes" id="UP000594342"/>
    </source>
</evidence>
<proteinExistence type="predicted"/>
<comment type="caution">
    <text evidence="2">The sequence shown here is derived from an EMBL/GenBank/DDBJ whole genome shotgun (WGS) entry which is preliminary data.</text>
</comment>
<evidence type="ECO:0000256" key="1">
    <source>
        <dbReference type="SAM" id="Phobius"/>
    </source>
</evidence>